<dbReference type="GO" id="GO:0005975">
    <property type="term" value="P:carbohydrate metabolic process"/>
    <property type="evidence" value="ECO:0007669"/>
    <property type="project" value="UniProtKB-UniRule"/>
</dbReference>
<name>A0A1R1LFL6_9MICC</name>
<evidence type="ECO:0000256" key="1">
    <source>
        <dbReference type="ARBA" id="ARBA00000832"/>
    </source>
</evidence>
<dbReference type="InterPro" id="IPR005900">
    <property type="entry name" value="6-phosphogluconolactonase_DevB"/>
</dbReference>
<dbReference type="InterPro" id="IPR006148">
    <property type="entry name" value="Glc/Gal-6P_isomerase"/>
</dbReference>
<dbReference type="SUPFAM" id="SSF100950">
    <property type="entry name" value="NagB/RpiA/CoA transferase-like"/>
    <property type="match status" value="1"/>
</dbReference>
<comment type="function">
    <text evidence="2 7">Hydrolysis of 6-phosphogluconolactone to 6-phosphogluconate.</text>
</comment>
<comment type="pathway">
    <text evidence="3 7">Carbohydrate degradation; pentose phosphate pathway; D-ribulose 5-phosphate from D-glucose 6-phosphate (oxidative stage): step 2/3.</text>
</comment>
<evidence type="ECO:0000256" key="4">
    <source>
        <dbReference type="ARBA" id="ARBA00010662"/>
    </source>
</evidence>
<sequence>MTEHDVVILADPRGLAGHVAERLVAEIATAQAARGTASVVLTGGGMGTRTLTAVGDLDTSGIDWSRVDVWWGDERFVAADDAERNERAARAALLDGLGLDPARVHAIPAADAVATAEDAAERYAAELATSSETTGSRPADGTAVPAFDVLLLGVGPDAHVASLFPELDAVQEGRRTVLAVHDAPKPPPHRVTLTLPAINAARQVWLVVAGADKAGAVALAANGAAAQQVPAAGVQGTERTVWFLDTAAAARLPRPRRDDE</sequence>
<accession>A0A1R1LFL6</accession>
<evidence type="ECO:0000256" key="7">
    <source>
        <dbReference type="RuleBase" id="RU365095"/>
    </source>
</evidence>
<keyword evidence="7" id="KW-0378">Hydrolase</keyword>
<protein>
    <recommendedName>
        <fullName evidence="6 7">6-phosphogluconolactonase</fullName>
        <shortName evidence="7">6PGL</shortName>
        <ecNumber evidence="5 7">3.1.1.31</ecNumber>
    </recommendedName>
</protein>
<evidence type="ECO:0000259" key="8">
    <source>
        <dbReference type="Pfam" id="PF01182"/>
    </source>
</evidence>
<comment type="similarity">
    <text evidence="4 7">Belongs to the glucosamine/galactosamine-6-phosphate isomerase family. 6-phosphogluconolactonase subfamily.</text>
</comment>
<dbReference type="GO" id="GO:0006098">
    <property type="term" value="P:pentose-phosphate shunt"/>
    <property type="evidence" value="ECO:0007669"/>
    <property type="project" value="UniProtKB-UniPathway"/>
</dbReference>
<dbReference type="PANTHER" id="PTHR11054:SF0">
    <property type="entry name" value="6-PHOSPHOGLUCONOLACTONASE"/>
    <property type="match status" value="1"/>
</dbReference>
<dbReference type="Proteomes" id="UP000187085">
    <property type="component" value="Unassembled WGS sequence"/>
</dbReference>
<dbReference type="CDD" id="cd01400">
    <property type="entry name" value="6PGL"/>
    <property type="match status" value="1"/>
</dbReference>
<dbReference type="InterPro" id="IPR037171">
    <property type="entry name" value="NagB/RpiA_transferase-like"/>
</dbReference>
<evidence type="ECO:0000313" key="9">
    <source>
        <dbReference type="EMBL" id="OMH26338.1"/>
    </source>
</evidence>
<dbReference type="UniPathway" id="UPA00115">
    <property type="reaction ID" value="UER00409"/>
</dbReference>
<dbReference type="GO" id="GO:0017057">
    <property type="term" value="F:6-phosphogluconolactonase activity"/>
    <property type="evidence" value="ECO:0007669"/>
    <property type="project" value="UniProtKB-UniRule"/>
</dbReference>
<proteinExistence type="inferred from homology"/>
<dbReference type="EMBL" id="MRDE01000022">
    <property type="protein sequence ID" value="OMH26338.1"/>
    <property type="molecule type" value="Genomic_DNA"/>
</dbReference>
<dbReference type="InterPro" id="IPR039104">
    <property type="entry name" value="6PGL"/>
</dbReference>
<evidence type="ECO:0000256" key="6">
    <source>
        <dbReference type="ARBA" id="ARBA00020337"/>
    </source>
</evidence>
<dbReference type="PANTHER" id="PTHR11054">
    <property type="entry name" value="6-PHOSPHOGLUCONOLACTONASE"/>
    <property type="match status" value="1"/>
</dbReference>
<dbReference type="OrthoDB" id="9810967at2"/>
<organism evidence="9 10">
    <name type="scientific">Tersicoccus phoenicis</name>
    <dbReference type="NCBI Taxonomy" id="554083"/>
    <lineage>
        <taxon>Bacteria</taxon>
        <taxon>Bacillati</taxon>
        <taxon>Actinomycetota</taxon>
        <taxon>Actinomycetes</taxon>
        <taxon>Micrococcales</taxon>
        <taxon>Micrococcaceae</taxon>
        <taxon>Tersicoccus</taxon>
    </lineage>
</organism>
<dbReference type="EC" id="3.1.1.31" evidence="5 7"/>
<reference evidence="9 10" key="1">
    <citation type="submission" date="2016-12" db="EMBL/GenBank/DDBJ databases">
        <title>Draft genome of Tersicoccus phoenicis 1P05MA.</title>
        <authorList>
            <person name="Nakajima Y."/>
            <person name="Yoshizawa S."/>
            <person name="Nakamura K."/>
            <person name="Ogura Y."/>
            <person name="Hayashi T."/>
            <person name="Kogure K."/>
        </authorList>
    </citation>
    <scope>NUCLEOTIDE SEQUENCE [LARGE SCALE GENOMIC DNA]</scope>
    <source>
        <strain evidence="9 10">1p05MA</strain>
    </source>
</reference>
<dbReference type="Gene3D" id="3.40.50.1360">
    <property type="match status" value="1"/>
</dbReference>
<comment type="catalytic activity">
    <reaction evidence="1 7">
        <text>6-phospho-D-glucono-1,5-lactone + H2O = 6-phospho-D-gluconate + H(+)</text>
        <dbReference type="Rhea" id="RHEA:12556"/>
        <dbReference type="ChEBI" id="CHEBI:15377"/>
        <dbReference type="ChEBI" id="CHEBI:15378"/>
        <dbReference type="ChEBI" id="CHEBI:57955"/>
        <dbReference type="ChEBI" id="CHEBI:58759"/>
        <dbReference type="EC" id="3.1.1.31"/>
    </reaction>
</comment>
<evidence type="ECO:0000256" key="5">
    <source>
        <dbReference type="ARBA" id="ARBA00013198"/>
    </source>
</evidence>
<comment type="caution">
    <text evidence="9">The sequence shown here is derived from an EMBL/GenBank/DDBJ whole genome shotgun (WGS) entry which is preliminary data.</text>
</comment>
<dbReference type="Pfam" id="PF01182">
    <property type="entry name" value="Glucosamine_iso"/>
    <property type="match status" value="1"/>
</dbReference>
<dbReference type="RefSeq" id="WP_076702857.1">
    <property type="nucleotide sequence ID" value="NZ_MRDE01000022.1"/>
</dbReference>
<gene>
    <name evidence="7" type="primary">pgl</name>
    <name evidence="9" type="ORF">BKD30_05095</name>
</gene>
<evidence type="ECO:0000313" key="10">
    <source>
        <dbReference type="Proteomes" id="UP000187085"/>
    </source>
</evidence>
<evidence type="ECO:0000256" key="3">
    <source>
        <dbReference type="ARBA" id="ARBA00004961"/>
    </source>
</evidence>
<dbReference type="STRING" id="554083.BKD30_05095"/>
<dbReference type="AlphaFoldDB" id="A0A1R1LFL6"/>
<keyword evidence="10" id="KW-1185">Reference proteome</keyword>
<feature type="domain" description="Glucosamine/galactosamine-6-phosphate isomerase" evidence="8">
    <location>
        <begin position="11"/>
        <end position="242"/>
    </location>
</feature>
<dbReference type="NCBIfam" id="TIGR01198">
    <property type="entry name" value="pgl"/>
    <property type="match status" value="1"/>
</dbReference>
<evidence type="ECO:0000256" key="2">
    <source>
        <dbReference type="ARBA" id="ARBA00002681"/>
    </source>
</evidence>